<sequence>MQITEVLLSEPGDIRRFVQQAVDHWPRLLAVHFTLHSAEGNINGQQVQTFCTSFYRQVHERITERNHTVSPSSPMVLRWLREQHGGATIRCLLLLSQTSICHPRASATVDEECSQLVDLLQQTWRVISTGGQCRGERCFMVVRPDTSGQYDALKTTAMCFTSPVMSTTIRCGVTGDDDETLRRRALF</sequence>
<evidence type="ECO:0000313" key="2">
    <source>
        <dbReference type="Proteomes" id="UP000531916"/>
    </source>
</evidence>
<organism evidence="1 2">
    <name type="scientific">Escherichia coli</name>
    <dbReference type="NCBI Taxonomy" id="562"/>
    <lineage>
        <taxon>Bacteria</taxon>
        <taxon>Pseudomonadati</taxon>
        <taxon>Pseudomonadota</taxon>
        <taxon>Gammaproteobacteria</taxon>
        <taxon>Enterobacterales</taxon>
        <taxon>Enterobacteriaceae</taxon>
        <taxon>Escherichia</taxon>
    </lineage>
</organism>
<name>A0A0Q0WY51_ECOLX</name>
<dbReference type="EMBL" id="AASEPP010000060">
    <property type="protein sequence ID" value="EFC2248835.1"/>
    <property type="molecule type" value="Genomic_DNA"/>
</dbReference>
<dbReference type="PIRSF" id="PIRSF030791">
    <property type="entry name" value="UCP030791"/>
    <property type="match status" value="1"/>
</dbReference>
<evidence type="ECO:0000313" key="1">
    <source>
        <dbReference type="EMBL" id="EFC2248835.1"/>
    </source>
</evidence>
<dbReference type="AlphaFoldDB" id="A0A0Q0WY51"/>
<protein>
    <submittedName>
        <fullName evidence="1">Inovirus Gp2 family protein</fullName>
    </submittedName>
</protein>
<proteinExistence type="predicted"/>
<reference evidence="1 2" key="1">
    <citation type="submission" date="2019-04" db="EMBL/GenBank/DDBJ databases">
        <authorList>
            <consortium name="NARMS: The National Antimicrobial Resistance Monitoring System"/>
        </authorList>
    </citation>
    <scope>NUCLEOTIDE SEQUENCE [LARGE SCALE GENOMIC DNA]</scope>
    <source>
        <strain evidence="1 2">FSIS11919500</strain>
    </source>
</reference>
<dbReference type="Proteomes" id="UP000531916">
    <property type="component" value="Unassembled WGS sequence"/>
</dbReference>
<gene>
    <name evidence="1" type="ORF">E5H86_24165</name>
</gene>
<dbReference type="InterPro" id="IPR016957">
    <property type="entry name" value="UCP030791"/>
</dbReference>
<comment type="caution">
    <text evidence="1">The sequence shown here is derived from an EMBL/GenBank/DDBJ whole genome shotgun (WGS) entry which is preliminary data.</text>
</comment>
<dbReference type="RefSeq" id="WP_057697845.1">
    <property type="nucleotide sequence ID" value="NZ_BGDI01000061.1"/>
</dbReference>
<accession>A0A0Q0WY51</accession>